<dbReference type="GO" id="GO:0071277">
    <property type="term" value="P:cellular response to calcium ion"/>
    <property type="evidence" value="ECO:0007669"/>
    <property type="project" value="TreeGrafter"/>
</dbReference>
<gene>
    <name evidence="4" type="ORF">F8M41_013668</name>
</gene>
<comment type="caution">
    <text evidence="4">The sequence shown here is derived from an EMBL/GenBank/DDBJ whole genome shotgun (WGS) entry which is preliminary data.</text>
</comment>
<protein>
    <submittedName>
        <fullName evidence="4">Copine-domain-containing protein</fullName>
    </submittedName>
</protein>
<feature type="domain" description="C2" evidence="2">
    <location>
        <begin position="1"/>
        <end position="114"/>
    </location>
</feature>
<dbReference type="PANTHER" id="PTHR10857:SF106">
    <property type="entry name" value="C2 DOMAIN-CONTAINING PROTEIN"/>
    <property type="match status" value="1"/>
</dbReference>
<dbReference type="Gene3D" id="3.40.50.410">
    <property type="entry name" value="von Willebrand factor, type A domain"/>
    <property type="match status" value="1"/>
</dbReference>
<dbReference type="InterPro" id="IPR010734">
    <property type="entry name" value="Copine_C"/>
</dbReference>
<evidence type="ECO:0000259" key="3">
    <source>
        <dbReference type="PROSITE" id="PS50234"/>
    </source>
</evidence>
<dbReference type="PANTHER" id="PTHR10857">
    <property type="entry name" value="COPINE"/>
    <property type="match status" value="1"/>
</dbReference>
<dbReference type="PROSITE" id="PS50004">
    <property type="entry name" value="C2"/>
    <property type="match status" value="1"/>
</dbReference>
<dbReference type="SUPFAM" id="SSF49562">
    <property type="entry name" value="C2 domain (Calcium/lipid-binding domain, CaLB)"/>
    <property type="match status" value="1"/>
</dbReference>
<comment type="similarity">
    <text evidence="1">Belongs to the copine family.</text>
</comment>
<dbReference type="EMBL" id="WTPW01000279">
    <property type="protein sequence ID" value="KAF0527410.1"/>
    <property type="molecule type" value="Genomic_DNA"/>
</dbReference>
<sequence length="531" mass="60986">MSVIELRIAVKNIPTLDILSQSDPQVFLFLQKSYGVWEEYPNCKTEIIKNNSNPRFTTPLIMEYHFEELQRIKLIVVDVDKFDNPRWQAQEFVGEFITDIGSILGKQRGIMQGNLTRRVGEKRGEIIIAAREVRNENSRNYKFHISGYNIPISSFITKEKTYYEIVRIIGEAEFSVYRSTSSSSKNPEWEPMYLSENDLWNNVNDNDNVKIGFKYFKHGRKNPKLLCNKIWSINDFIKNAGTLQRIVFEKHGEIRLSYKKEKTFLDYIEGGLEIQLSIAVDFTASNLDHEIDLHGINTNNSEYERAMHLVGTILEKYDSDDHIPVYGFGGKFYGNSIVSHNFLLNSDESSQATGISRSIDIYKHSLQNVNLSGPTNFSPIIQTISNNLKKLISMQKNVYAILLIITDGIISDLNNTIEVIMNATIYPLSIVIVGVGNANFSNMTLLADELLSRKWDDNLKPRDIVHFVRINDFIRDKINVDLPRAVLKEIPGQIMEYMKIHNIEPKILKKSDLYNELFSSSPPPYTSENNS</sequence>
<dbReference type="SMART" id="SM00327">
    <property type="entry name" value="VWA"/>
    <property type="match status" value="1"/>
</dbReference>
<dbReference type="PROSITE" id="PS50234">
    <property type="entry name" value="VWFA"/>
    <property type="match status" value="1"/>
</dbReference>
<dbReference type="InterPro" id="IPR035892">
    <property type="entry name" value="C2_domain_sf"/>
</dbReference>
<evidence type="ECO:0000256" key="1">
    <source>
        <dbReference type="ARBA" id="ARBA00009048"/>
    </source>
</evidence>
<dbReference type="OrthoDB" id="5855668at2759"/>
<dbReference type="InterPro" id="IPR002035">
    <property type="entry name" value="VWF_A"/>
</dbReference>
<dbReference type="Pfam" id="PF00168">
    <property type="entry name" value="C2"/>
    <property type="match status" value="1"/>
</dbReference>
<reference evidence="4 5" key="1">
    <citation type="journal article" date="2019" name="Environ. Microbiol.">
        <title>At the nexus of three kingdoms: the genome of the mycorrhizal fungus Gigaspora margarita provides insights into plant, endobacterial and fungal interactions.</title>
        <authorList>
            <person name="Venice F."/>
            <person name="Ghignone S."/>
            <person name="Salvioli di Fossalunga A."/>
            <person name="Amselem J."/>
            <person name="Novero M."/>
            <person name="Xianan X."/>
            <person name="Sedzielewska Toro K."/>
            <person name="Morin E."/>
            <person name="Lipzen A."/>
            <person name="Grigoriev I.V."/>
            <person name="Henrissat B."/>
            <person name="Martin F.M."/>
            <person name="Bonfante P."/>
        </authorList>
    </citation>
    <scope>NUCLEOTIDE SEQUENCE [LARGE SCALE GENOMIC DNA]</scope>
    <source>
        <strain evidence="4 5">BEG34</strain>
    </source>
</reference>
<dbReference type="Pfam" id="PF07002">
    <property type="entry name" value="Copine"/>
    <property type="match status" value="1"/>
</dbReference>
<evidence type="ECO:0000313" key="4">
    <source>
        <dbReference type="EMBL" id="KAF0527410.1"/>
    </source>
</evidence>
<evidence type="ECO:0000313" key="5">
    <source>
        <dbReference type="Proteomes" id="UP000439903"/>
    </source>
</evidence>
<dbReference type="InterPro" id="IPR045052">
    <property type="entry name" value="Copine"/>
</dbReference>
<dbReference type="SMART" id="SM00239">
    <property type="entry name" value="C2"/>
    <property type="match status" value="1"/>
</dbReference>
<dbReference type="Proteomes" id="UP000439903">
    <property type="component" value="Unassembled WGS sequence"/>
</dbReference>
<dbReference type="SUPFAM" id="SSF53300">
    <property type="entry name" value="vWA-like"/>
    <property type="match status" value="1"/>
</dbReference>
<organism evidence="4 5">
    <name type="scientific">Gigaspora margarita</name>
    <dbReference type="NCBI Taxonomy" id="4874"/>
    <lineage>
        <taxon>Eukaryota</taxon>
        <taxon>Fungi</taxon>
        <taxon>Fungi incertae sedis</taxon>
        <taxon>Mucoromycota</taxon>
        <taxon>Glomeromycotina</taxon>
        <taxon>Glomeromycetes</taxon>
        <taxon>Diversisporales</taxon>
        <taxon>Gigasporaceae</taxon>
        <taxon>Gigaspora</taxon>
    </lineage>
</organism>
<proteinExistence type="inferred from homology"/>
<dbReference type="GO" id="GO:0005544">
    <property type="term" value="F:calcium-dependent phospholipid binding"/>
    <property type="evidence" value="ECO:0007669"/>
    <property type="project" value="InterPro"/>
</dbReference>
<name>A0A8H4ASD3_GIGMA</name>
<dbReference type="Gene3D" id="2.60.40.150">
    <property type="entry name" value="C2 domain"/>
    <property type="match status" value="1"/>
</dbReference>
<dbReference type="AlphaFoldDB" id="A0A8H4ASD3"/>
<dbReference type="CDD" id="cd04048">
    <property type="entry name" value="C2A_Copine"/>
    <property type="match status" value="1"/>
</dbReference>
<feature type="domain" description="VWFA" evidence="3">
    <location>
        <begin position="275"/>
        <end position="490"/>
    </location>
</feature>
<keyword evidence="5" id="KW-1185">Reference proteome</keyword>
<accession>A0A8H4ASD3</accession>
<dbReference type="InterPro" id="IPR036465">
    <property type="entry name" value="vWFA_dom_sf"/>
</dbReference>
<dbReference type="InterPro" id="IPR000008">
    <property type="entry name" value="C2_dom"/>
</dbReference>
<dbReference type="GO" id="GO:0005886">
    <property type="term" value="C:plasma membrane"/>
    <property type="evidence" value="ECO:0007669"/>
    <property type="project" value="TreeGrafter"/>
</dbReference>
<evidence type="ECO:0000259" key="2">
    <source>
        <dbReference type="PROSITE" id="PS50004"/>
    </source>
</evidence>